<feature type="active site" evidence="18">
    <location>
        <position position="1126"/>
    </location>
</feature>
<dbReference type="GO" id="GO:0005768">
    <property type="term" value="C:endosome"/>
    <property type="evidence" value="ECO:0007669"/>
    <property type="project" value="TreeGrafter"/>
</dbReference>
<accession>A0A9W9WZU0</accession>
<sequence>MALTSWKAFNFIDVSPVKLPEDSSSIFDSDLSSICTGSANLFVGTTDGFVHIVSSAFRIVRSFKAHDTGSITHMRQINHTALLVTLAEDLSNEPVLKVWALDTEKKDGGPRCLSTVSVQNARRQFPISAFAAVDDLSQVAVGFANGSVTIIRGDLIHDRGARQRIVFESEEPITGLETQTGAVTTLYISTTSRILTLVIAGRGQGQPARVLEDTGCGLGCMTLDREGGDILIAREEAIFTYGPRGRGASYAFEGPKTSIDAFRDYVALVCPPKAAGTSKSDPLRKYTASPAEDIFGTTTFTLLDTDLKFIAHSEALVSPMKRIFMEWGDLFLLTTEGKIFRYREKTLQQKLEILYERNLYILAINLAQKIGIDPLQQNAIYRKYGDFLYQRGDYDTAMQQYLRAIDNTEPSQVIRKYLDTQRIHNLIEYLEELHDHGRATVDHTTLLLNCYAKLKDTSKLDSFIKAPGELKFDLETAIAMCRQGGYYEQAAYLATKHGENDMVVDILIEDSKKYAEAVEYIWRLDPEVAYHNLMKYARVLLTHCPERTAELFKVYYSGQYRPRTEVEQPPEPQEQPTSTVQSLAALLPLRYMHVGTRTQPPAATPETATDEDRVEETLPDYDIPKPRTAFSAFVDHPKEFIDFLETLVQQPDLKQDAKVDLFTTLFEMYLDTAKGKKDAVEREEWETKAKKLIEGKDIPISTSNVLLLSDLSNFREGSTLVREQEGLRLDIFRSFTSAKDTQGAIKALRRYGPDEPQLYVDALTYFASSPKILEEAGDELDAVLQRINQDGLLSPLQVIQALSNNAVVTMGRVKKYLSDNIDRERKEITTNRRLITSYKSETETKQQELDHLTTQPVVFQSRRCQSCGGTLDLPTVHFLCKHSFHERCLNKLDDDAQCPVCAPTNATLRAIRQRQVDSADQHDLFKGELSRSRDRFGVVTAQRGNLLRKWHDLVMQNVEDLGRILCLENGKTINEAKGEIAYAASFIAWFAEEATRSYGDTIPSSTPNTIVMTEKEPVGVCGIITPWNFPAAMVSRKVAPALAAGCAVVIKPPSETPFTCLALTKLALKAEIPSKVIQVCPTKNRQVASELATHPLVRKISFTGSTNVGKNLAKLASSTLKKISLELGGNAPFIVFDDADVDLAVEGAMMSKFRCSGQTCVCANRLYVQRGILDEFTRRLVQKVSELRLGPGIKDSCTQGPLINAAAVDKVKSHVEDAVSKGASVEIGGSAPEVPGFFMQPTVLSGVTVDMLVARDETFGPLAPIFTFDTEEEVLNLANRTEFGLAGYVFSGNVARVMRVARKLEIGMCGVNTGKISAAESPFGGVKESGYGLEGSKYGMAEYQTIKTITLGNLHM</sequence>
<dbReference type="SUPFAM" id="SSF48371">
    <property type="entry name" value="ARM repeat"/>
    <property type="match status" value="1"/>
</dbReference>
<organism evidence="21 22">
    <name type="scientific">Penicillium desertorum</name>
    <dbReference type="NCBI Taxonomy" id="1303715"/>
    <lineage>
        <taxon>Eukaryota</taxon>
        <taxon>Fungi</taxon>
        <taxon>Dikarya</taxon>
        <taxon>Ascomycota</taxon>
        <taxon>Pezizomycotina</taxon>
        <taxon>Eurotiomycetes</taxon>
        <taxon>Eurotiomycetidae</taxon>
        <taxon>Eurotiales</taxon>
        <taxon>Aspergillaceae</taxon>
        <taxon>Penicillium</taxon>
    </lineage>
</organism>
<evidence type="ECO:0000256" key="18">
    <source>
        <dbReference type="PROSITE-ProRule" id="PRU10007"/>
    </source>
</evidence>
<dbReference type="PROSITE" id="PS50089">
    <property type="entry name" value="ZF_RING_2"/>
    <property type="match status" value="1"/>
</dbReference>
<evidence type="ECO:0000256" key="15">
    <source>
        <dbReference type="PROSITE-ProRule" id="PRU00175"/>
    </source>
</evidence>
<dbReference type="SUPFAM" id="SSF50978">
    <property type="entry name" value="WD40 repeat-like"/>
    <property type="match status" value="1"/>
</dbReference>
<dbReference type="InterPro" id="IPR016163">
    <property type="entry name" value="Ald_DH_C"/>
</dbReference>
<dbReference type="InterPro" id="IPR016162">
    <property type="entry name" value="Ald_DH_N"/>
</dbReference>
<proteinExistence type="inferred from homology"/>
<dbReference type="FunFam" id="3.40.309.10:FF:000004">
    <property type="entry name" value="Succinate-semialdehyde dehydrogenase I"/>
    <property type="match status" value="1"/>
</dbReference>
<dbReference type="FunFam" id="1.25.40.10:FF:000440">
    <property type="entry name" value="E3 ubiquitin-protein ligase PEP5"/>
    <property type="match status" value="1"/>
</dbReference>
<dbReference type="Pfam" id="PF23341">
    <property type="entry name" value="PEP5_VPS11_N"/>
    <property type="match status" value="1"/>
</dbReference>
<comment type="similarity">
    <text evidence="2">Belongs to the VPS11 family.</text>
</comment>
<dbReference type="FunFam" id="3.40.605.10:FF:000005">
    <property type="entry name" value="Succinate-semialdehyde dehydrogenase I"/>
    <property type="match status" value="1"/>
</dbReference>
<dbReference type="PROSITE" id="PS00687">
    <property type="entry name" value="ALDEHYDE_DEHYDR_GLU"/>
    <property type="match status" value="1"/>
</dbReference>
<keyword evidence="6 15" id="KW-0863">Zinc-finger</keyword>
<dbReference type="Gene3D" id="3.40.605.10">
    <property type="entry name" value="Aldehyde Dehydrogenase, Chain A, domain 1"/>
    <property type="match status" value="1"/>
</dbReference>
<dbReference type="InterPro" id="IPR016024">
    <property type="entry name" value="ARM-type_fold"/>
</dbReference>
<dbReference type="InterPro" id="IPR011990">
    <property type="entry name" value="TPR-like_helical_dom_sf"/>
</dbReference>
<dbReference type="InterPro" id="IPR036322">
    <property type="entry name" value="WD40_repeat_dom_sf"/>
</dbReference>
<dbReference type="CDD" id="cd16688">
    <property type="entry name" value="RING-H2_Vps11"/>
    <property type="match status" value="1"/>
</dbReference>
<keyword evidence="22" id="KW-1185">Reference proteome</keyword>
<evidence type="ECO:0000256" key="17">
    <source>
        <dbReference type="PROSITE-ProRule" id="PRU01006"/>
    </source>
</evidence>
<evidence type="ECO:0000256" key="16">
    <source>
        <dbReference type="PROSITE-ProRule" id="PRU00339"/>
    </source>
</evidence>
<keyword evidence="16" id="KW-0802">TPR repeat</keyword>
<dbReference type="GO" id="GO:0007033">
    <property type="term" value="P:vacuole organization"/>
    <property type="evidence" value="ECO:0007669"/>
    <property type="project" value="TreeGrafter"/>
</dbReference>
<keyword evidence="10" id="KW-0472">Membrane</keyword>
<dbReference type="Pfam" id="PF17122">
    <property type="entry name" value="zf-C3H2C3"/>
    <property type="match status" value="1"/>
</dbReference>
<dbReference type="Gene3D" id="3.40.309.10">
    <property type="entry name" value="Aldehyde Dehydrogenase, Chain A, domain 2"/>
    <property type="match status" value="1"/>
</dbReference>
<dbReference type="GO" id="GO:0008270">
    <property type="term" value="F:zinc ion binding"/>
    <property type="evidence" value="ECO:0007669"/>
    <property type="project" value="UniProtKB-KW"/>
</dbReference>
<evidence type="ECO:0000256" key="7">
    <source>
        <dbReference type="ARBA" id="ARBA00022833"/>
    </source>
</evidence>
<evidence type="ECO:0000256" key="19">
    <source>
        <dbReference type="RuleBase" id="RU003345"/>
    </source>
</evidence>
<dbReference type="GO" id="GO:0006886">
    <property type="term" value="P:intracellular protein transport"/>
    <property type="evidence" value="ECO:0007669"/>
    <property type="project" value="UniProtKB-UniRule"/>
</dbReference>
<keyword evidence="9 19" id="KW-0560">Oxidoreductase</keyword>
<dbReference type="InterPro" id="IPR029510">
    <property type="entry name" value="Ald_DH_CS_GLU"/>
</dbReference>
<protein>
    <recommendedName>
        <fullName evidence="14">succinate-semialdehyde dehydrogenase [NAD(P)(+)]</fullName>
        <ecNumber evidence="14">1.2.1.16</ecNumber>
    </recommendedName>
</protein>
<evidence type="ECO:0000256" key="13">
    <source>
        <dbReference type="ARBA" id="ARBA00052698"/>
    </source>
</evidence>
<evidence type="ECO:0000256" key="8">
    <source>
        <dbReference type="ARBA" id="ARBA00022927"/>
    </source>
</evidence>
<evidence type="ECO:0000256" key="2">
    <source>
        <dbReference type="ARBA" id="ARBA00007070"/>
    </source>
</evidence>
<comment type="similarity">
    <text evidence="3 19">Belongs to the aldehyde dehydrogenase family.</text>
</comment>
<dbReference type="PANTHER" id="PTHR23323:SF24">
    <property type="entry name" value="VACUOLAR PROTEIN SORTING-ASSOCIATED PROTEIN 11 HOMOLOG"/>
    <property type="match status" value="1"/>
</dbReference>
<dbReference type="GO" id="GO:0030674">
    <property type="term" value="F:protein-macromolecule adaptor activity"/>
    <property type="evidence" value="ECO:0007669"/>
    <property type="project" value="TreeGrafter"/>
</dbReference>
<dbReference type="InterPro" id="IPR015590">
    <property type="entry name" value="Aldehyde_DH_dom"/>
</dbReference>
<dbReference type="Gene3D" id="3.30.40.10">
    <property type="entry name" value="Zinc/RING finger domain, C3HC4 (zinc finger)"/>
    <property type="match status" value="1"/>
</dbReference>
<dbReference type="GO" id="GO:0048284">
    <property type="term" value="P:organelle fusion"/>
    <property type="evidence" value="ECO:0007669"/>
    <property type="project" value="TreeGrafter"/>
</dbReference>
<evidence type="ECO:0000256" key="12">
    <source>
        <dbReference type="ARBA" id="ARBA00050387"/>
    </source>
</evidence>
<reference evidence="21" key="2">
    <citation type="journal article" date="2023" name="IMA Fungus">
        <title>Comparative genomic study of the Penicillium genus elucidates a diverse pangenome and 15 lateral gene transfer events.</title>
        <authorList>
            <person name="Petersen C."/>
            <person name="Sorensen T."/>
            <person name="Nielsen M.R."/>
            <person name="Sondergaard T.E."/>
            <person name="Sorensen J.L."/>
            <person name="Fitzpatrick D.A."/>
            <person name="Frisvad J.C."/>
            <person name="Nielsen K.L."/>
        </authorList>
    </citation>
    <scope>NUCLEOTIDE SEQUENCE</scope>
    <source>
        <strain evidence="21">IBT 17660</strain>
    </source>
</reference>
<evidence type="ECO:0000256" key="1">
    <source>
        <dbReference type="ARBA" id="ARBA00005176"/>
    </source>
</evidence>
<dbReference type="InterPro" id="IPR001841">
    <property type="entry name" value="Znf_RING"/>
</dbReference>
<evidence type="ECO:0000256" key="5">
    <source>
        <dbReference type="ARBA" id="ARBA00022723"/>
    </source>
</evidence>
<feature type="repeat" description="TPR" evidence="16">
    <location>
        <begin position="378"/>
        <end position="411"/>
    </location>
</feature>
<dbReference type="Gene3D" id="1.25.40.10">
    <property type="entry name" value="Tetratricopeptide repeat domain"/>
    <property type="match status" value="1"/>
</dbReference>
<evidence type="ECO:0000313" key="22">
    <source>
        <dbReference type="Proteomes" id="UP001147760"/>
    </source>
</evidence>
<evidence type="ECO:0000256" key="4">
    <source>
        <dbReference type="ARBA" id="ARBA00022448"/>
    </source>
</evidence>
<feature type="domain" description="RING-type" evidence="20">
    <location>
        <begin position="864"/>
        <end position="901"/>
    </location>
</feature>
<evidence type="ECO:0000259" key="20">
    <source>
        <dbReference type="PROSITE" id="PS50089"/>
    </source>
</evidence>
<dbReference type="GO" id="GO:0006904">
    <property type="term" value="P:vesicle docking involved in exocytosis"/>
    <property type="evidence" value="ECO:0007669"/>
    <property type="project" value="TreeGrafter"/>
</dbReference>
<dbReference type="SUPFAM" id="SSF57850">
    <property type="entry name" value="RING/U-box"/>
    <property type="match status" value="1"/>
</dbReference>
<dbReference type="InterPro" id="IPR057307">
    <property type="entry name" value="PEP5_VPS11_N"/>
</dbReference>
<comment type="subcellular location">
    <subcellularLocation>
        <location evidence="11">Endomembrane system</location>
        <topology evidence="11">Peripheral membrane protein</topology>
        <orientation evidence="11">Cytoplasmic side</orientation>
    </subcellularLocation>
</comment>
<keyword evidence="4" id="KW-0813">Transport</keyword>
<dbReference type="PANTHER" id="PTHR23323">
    <property type="entry name" value="VACUOLAR PROTEIN SORTING-ASSOCIATED PROTEIN"/>
    <property type="match status" value="1"/>
</dbReference>
<comment type="caution">
    <text evidence="21">The sequence shown here is derived from an EMBL/GenBank/DDBJ whole genome shotgun (WGS) entry which is preliminary data.</text>
</comment>
<dbReference type="InterPro" id="IPR013083">
    <property type="entry name" value="Znf_RING/FYVE/PHD"/>
</dbReference>
<dbReference type="EMBL" id="JAPWDO010000003">
    <property type="protein sequence ID" value="KAJ5479805.1"/>
    <property type="molecule type" value="Genomic_DNA"/>
</dbReference>
<evidence type="ECO:0000256" key="3">
    <source>
        <dbReference type="ARBA" id="ARBA00009986"/>
    </source>
</evidence>
<dbReference type="GO" id="GO:0030897">
    <property type="term" value="C:HOPS complex"/>
    <property type="evidence" value="ECO:0007669"/>
    <property type="project" value="TreeGrafter"/>
</dbReference>
<evidence type="ECO:0000256" key="6">
    <source>
        <dbReference type="ARBA" id="ARBA00022771"/>
    </source>
</evidence>
<keyword evidence="8" id="KW-0653">Protein transport</keyword>
<evidence type="ECO:0000313" key="21">
    <source>
        <dbReference type="EMBL" id="KAJ5479805.1"/>
    </source>
</evidence>
<dbReference type="PROSITE" id="PS50005">
    <property type="entry name" value="TPR"/>
    <property type="match status" value="1"/>
</dbReference>
<reference evidence="21" key="1">
    <citation type="submission" date="2022-12" db="EMBL/GenBank/DDBJ databases">
        <authorList>
            <person name="Petersen C."/>
        </authorList>
    </citation>
    <scope>NUCLEOTIDE SEQUENCE</scope>
    <source>
        <strain evidence="21">IBT 17660</strain>
    </source>
</reference>
<evidence type="ECO:0000256" key="11">
    <source>
        <dbReference type="ARBA" id="ARBA00029433"/>
    </source>
</evidence>
<dbReference type="InterPro" id="IPR057308">
    <property type="entry name" value="CHCR_PEP5_VPS11"/>
</dbReference>
<dbReference type="FunFam" id="3.30.40.10:FF:000639">
    <property type="entry name" value="E3 ubiquitin-protein ligase PEP5"/>
    <property type="match status" value="1"/>
</dbReference>
<comment type="catalytic activity">
    <reaction evidence="13">
        <text>succinate semialdehyde + NAD(+) + H2O = succinate + NADH + 2 H(+)</text>
        <dbReference type="Rhea" id="RHEA:13217"/>
        <dbReference type="ChEBI" id="CHEBI:15377"/>
        <dbReference type="ChEBI" id="CHEBI:15378"/>
        <dbReference type="ChEBI" id="CHEBI:30031"/>
        <dbReference type="ChEBI" id="CHEBI:57540"/>
        <dbReference type="ChEBI" id="CHEBI:57706"/>
        <dbReference type="ChEBI" id="CHEBI:57945"/>
        <dbReference type="EC" id="1.2.1.16"/>
    </reaction>
</comment>
<dbReference type="GO" id="GO:0007032">
    <property type="term" value="P:endosome organization"/>
    <property type="evidence" value="ECO:0007669"/>
    <property type="project" value="TreeGrafter"/>
</dbReference>
<dbReference type="InterPro" id="IPR000547">
    <property type="entry name" value="Clathrin_H-chain/VPS_repeat"/>
</dbReference>
<dbReference type="InterPro" id="IPR016160">
    <property type="entry name" value="Ald_DH_CS_CYS"/>
</dbReference>
<comment type="pathway">
    <text evidence="1">Amino-acid degradation; 4-aminobutanoate degradation.</text>
</comment>
<feature type="repeat" description="CHCR" evidence="17">
    <location>
        <begin position="401"/>
        <end position="549"/>
    </location>
</feature>
<dbReference type="OrthoDB" id="26184at2759"/>
<name>A0A9W9WZU0_9EURO</name>
<keyword evidence="5" id="KW-0479">Metal-binding</keyword>
<evidence type="ECO:0000256" key="14">
    <source>
        <dbReference type="ARBA" id="ARBA00067047"/>
    </source>
</evidence>
<gene>
    <name evidence="21" type="ORF">N7530_005314</name>
</gene>
<dbReference type="CDD" id="cd07103">
    <property type="entry name" value="ALDH_F5_SSADH_GabD"/>
    <property type="match status" value="1"/>
</dbReference>
<dbReference type="Pfam" id="PF23356">
    <property type="entry name" value="TPR_PEP5_VPS11"/>
    <property type="match status" value="2"/>
</dbReference>
<dbReference type="PROSITE" id="PS00070">
    <property type="entry name" value="ALDEHYDE_DEHYDR_CYS"/>
    <property type="match status" value="1"/>
</dbReference>
<keyword evidence="7" id="KW-0862">Zinc</keyword>
<dbReference type="PROSITE" id="PS50236">
    <property type="entry name" value="CHCR"/>
    <property type="match status" value="1"/>
</dbReference>
<evidence type="ECO:0000256" key="9">
    <source>
        <dbReference type="ARBA" id="ARBA00023002"/>
    </source>
</evidence>
<dbReference type="EC" id="1.2.1.16" evidence="14"/>
<comment type="catalytic activity">
    <reaction evidence="12">
        <text>succinate semialdehyde + NADP(+) + H2O = succinate + NADPH + 2 H(+)</text>
        <dbReference type="Rhea" id="RHEA:13213"/>
        <dbReference type="ChEBI" id="CHEBI:15377"/>
        <dbReference type="ChEBI" id="CHEBI:15378"/>
        <dbReference type="ChEBI" id="CHEBI:30031"/>
        <dbReference type="ChEBI" id="CHEBI:57706"/>
        <dbReference type="ChEBI" id="CHEBI:57783"/>
        <dbReference type="ChEBI" id="CHEBI:58349"/>
        <dbReference type="EC" id="1.2.1.16"/>
    </reaction>
</comment>
<dbReference type="Pfam" id="PF00171">
    <property type="entry name" value="Aldedh"/>
    <property type="match status" value="1"/>
</dbReference>
<dbReference type="InterPro" id="IPR019734">
    <property type="entry name" value="TPR_rpt"/>
</dbReference>
<dbReference type="InterPro" id="IPR016161">
    <property type="entry name" value="Ald_DH/histidinol_DH"/>
</dbReference>
<dbReference type="SMART" id="SM00299">
    <property type="entry name" value="CLH"/>
    <property type="match status" value="1"/>
</dbReference>
<dbReference type="SUPFAM" id="SSF53720">
    <property type="entry name" value="ALDH-like"/>
    <property type="match status" value="1"/>
</dbReference>
<dbReference type="Proteomes" id="UP001147760">
    <property type="component" value="Unassembled WGS sequence"/>
</dbReference>
<evidence type="ECO:0000256" key="10">
    <source>
        <dbReference type="ARBA" id="ARBA00023136"/>
    </source>
</evidence>
<dbReference type="GO" id="GO:0009013">
    <property type="term" value="F:succinate-semialdehyde dehydrogenase [NAD(P)+] activity"/>
    <property type="evidence" value="ECO:0007669"/>
    <property type="project" value="UniProtKB-EC"/>
</dbReference>